<gene>
    <name evidence="1" type="ORF">CLV40_13351</name>
</gene>
<dbReference type="PROSITE" id="PS50231">
    <property type="entry name" value="RICIN_B_LECTIN"/>
    <property type="match status" value="1"/>
</dbReference>
<name>A0A2S6GCV4_9PSEU</name>
<keyword evidence="2" id="KW-1185">Reference proteome</keyword>
<dbReference type="OrthoDB" id="5381276at2"/>
<sequence>MLPWSLTGGNNRRFRSVNSGKCLNVQYGVGQGNALIQYTCSAGGVDNDVWLTVWEAPTSR</sequence>
<dbReference type="AlphaFoldDB" id="A0A2S6GCV4"/>
<dbReference type="RefSeq" id="WP_104483111.1">
    <property type="nucleotide sequence ID" value="NZ_CP154825.1"/>
</dbReference>
<organism evidence="1 2">
    <name type="scientific">Actinokineospora auranticolor</name>
    <dbReference type="NCBI Taxonomy" id="155976"/>
    <lineage>
        <taxon>Bacteria</taxon>
        <taxon>Bacillati</taxon>
        <taxon>Actinomycetota</taxon>
        <taxon>Actinomycetes</taxon>
        <taxon>Pseudonocardiales</taxon>
        <taxon>Pseudonocardiaceae</taxon>
        <taxon>Actinokineospora</taxon>
    </lineage>
</organism>
<dbReference type="CDD" id="cd00161">
    <property type="entry name" value="beta-trefoil_Ricin-like"/>
    <property type="match status" value="1"/>
</dbReference>
<evidence type="ECO:0000313" key="1">
    <source>
        <dbReference type="EMBL" id="PPK62785.1"/>
    </source>
</evidence>
<protein>
    <submittedName>
        <fullName evidence="1">Uncharacterized protein</fullName>
    </submittedName>
</protein>
<dbReference type="InterPro" id="IPR035992">
    <property type="entry name" value="Ricin_B-like_lectins"/>
</dbReference>
<dbReference type="Gene3D" id="2.80.10.50">
    <property type="match status" value="1"/>
</dbReference>
<comment type="caution">
    <text evidence="1">The sequence shown here is derived from an EMBL/GenBank/DDBJ whole genome shotgun (WGS) entry which is preliminary data.</text>
</comment>
<reference evidence="1 2" key="1">
    <citation type="submission" date="2018-02" db="EMBL/GenBank/DDBJ databases">
        <title>Genomic Encyclopedia of Archaeal and Bacterial Type Strains, Phase II (KMG-II): from individual species to whole genera.</title>
        <authorList>
            <person name="Goeker M."/>
        </authorList>
    </citation>
    <scope>NUCLEOTIDE SEQUENCE [LARGE SCALE GENOMIC DNA]</scope>
    <source>
        <strain evidence="1 2">YU 961-1</strain>
    </source>
</reference>
<dbReference type="EMBL" id="PTIX01000033">
    <property type="protein sequence ID" value="PPK62785.1"/>
    <property type="molecule type" value="Genomic_DNA"/>
</dbReference>
<dbReference type="Proteomes" id="UP000239203">
    <property type="component" value="Unassembled WGS sequence"/>
</dbReference>
<dbReference type="SUPFAM" id="SSF50370">
    <property type="entry name" value="Ricin B-like lectins"/>
    <property type="match status" value="1"/>
</dbReference>
<accession>A0A2S6GCV4</accession>
<evidence type="ECO:0000313" key="2">
    <source>
        <dbReference type="Proteomes" id="UP000239203"/>
    </source>
</evidence>
<proteinExistence type="predicted"/>